<dbReference type="SUPFAM" id="SSF52540">
    <property type="entry name" value="P-loop containing nucleoside triphosphate hydrolases"/>
    <property type="match status" value="1"/>
</dbReference>
<protein>
    <recommendedName>
        <fullName evidence="3">AAA family ATPase</fullName>
    </recommendedName>
</protein>
<accession>A0A917LFJ7</accession>
<comment type="caution">
    <text evidence="1">The sequence shown here is derived from an EMBL/GenBank/DDBJ whole genome shotgun (WGS) entry which is preliminary data.</text>
</comment>
<organism evidence="1 2">
    <name type="scientific">Lysinibacillus alkalisoli</name>
    <dbReference type="NCBI Taxonomy" id="1911548"/>
    <lineage>
        <taxon>Bacteria</taxon>
        <taxon>Bacillati</taxon>
        <taxon>Bacillota</taxon>
        <taxon>Bacilli</taxon>
        <taxon>Bacillales</taxon>
        <taxon>Bacillaceae</taxon>
        <taxon>Lysinibacillus</taxon>
    </lineage>
</organism>
<dbReference type="Pfam" id="PF13671">
    <property type="entry name" value="AAA_33"/>
    <property type="match status" value="1"/>
</dbReference>
<dbReference type="PANTHER" id="PTHR37816">
    <property type="entry name" value="YALI0E33011P"/>
    <property type="match status" value="1"/>
</dbReference>
<sequence>MFKKIHIMGAIGSGKTTLAKRLHEQLNIPYFELDNIVWERLDSDDIRRNK</sequence>
<evidence type="ECO:0000313" key="1">
    <source>
        <dbReference type="EMBL" id="GGG18394.1"/>
    </source>
</evidence>
<dbReference type="InterPro" id="IPR027417">
    <property type="entry name" value="P-loop_NTPase"/>
</dbReference>
<name>A0A917LFJ7_9BACI</name>
<dbReference type="EMBL" id="BMJT01000003">
    <property type="protein sequence ID" value="GGG18394.1"/>
    <property type="molecule type" value="Genomic_DNA"/>
</dbReference>
<dbReference type="RefSeq" id="WP_188614033.1">
    <property type="nucleotide sequence ID" value="NZ_BMJT01000003.1"/>
</dbReference>
<dbReference type="Gene3D" id="3.40.50.300">
    <property type="entry name" value="P-loop containing nucleotide triphosphate hydrolases"/>
    <property type="match status" value="1"/>
</dbReference>
<reference evidence="1" key="2">
    <citation type="submission" date="2020-09" db="EMBL/GenBank/DDBJ databases">
        <authorList>
            <person name="Sun Q."/>
            <person name="Zhou Y."/>
        </authorList>
    </citation>
    <scope>NUCLEOTIDE SEQUENCE</scope>
    <source>
        <strain evidence="1">CGMCC 1.15760</strain>
    </source>
</reference>
<dbReference type="InterPro" id="IPR052922">
    <property type="entry name" value="Cytidylate_Kinase-2"/>
</dbReference>
<dbReference type="Proteomes" id="UP000616608">
    <property type="component" value="Unassembled WGS sequence"/>
</dbReference>
<evidence type="ECO:0000313" key="2">
    <source>
        <dbReference type="Proteomes" id="UP000616608"/>
    </source>
</evidence>
<reference evidence="1" key="1">
    <citation type="journal article" date="2014" name="Int. J. Syst. Evol. Microbiol.">
        <title>Complete genome sequence of Corynebacterium casei LMG S-19264T (=DSM 44701T), isolated from a smear-ripened cheese.</title>
        <authorList>
            <consortium name="US DOE Joint Genome Institute (JGI-PGF)"/>
            <person name="Walter F."/>
            <person name="Albersmeier A."/>
            <person name="Kalinowski J."/>
            <person name="Ruckert C."/>
        </authorList>
    </citation>
    <scope>NUCLEOTIDE SEQUENCE</scope>
    <source>
        <strain evidence="1">CGMCC 1.15760</strain>
    </source>
</reference>
<dbReference type="PANTHER" id="PTHR37816:SF2">
    <property type="entry name" value="DNA TOPOLOGY MODULATION PROTEIN FLAR-RELATED PROTEIN"/>
    <property type="match status" value="1"/>
</dbReference>
<gene>
    <name evidence="1" type="ORF">GCM10007425_11070</name>
</gene>
<proteinExistence type="predicted"/>
<dbReference type="AlphaFoldDB" id="A0A917LFJ7"/>
<keyword evidence="2" id="KW-1185">Reference proteome</keyword>
<evidence type="ECO:0008006" key="3">
    <source>
        <dbReference type="Google" id="ProtNLM"/>
    </source>
</evidence>